<comment type="subcellular location">
    <subcellularLocation>
        <location evidence="1">Periplasm</location>
    </subcellularLocation>
</comment>
<dbReference type="SUPFAM" id="SSF53850">
    <property type="entry name" value="Periplasmic binding protein-like II"/>
    <property type="match status" value="1"/>
</dbReference>
<dbReference type="RefSeq" id="WP_270163175.1">
    <property type="nucleotide sequence ID" value="NZ_CP089391.1"/>
</dbReference>
<evidence type="ECO:0000256" key="1">
    <source>
        <dbReference type="ARBA" id="ARBA00004418"/>
    </source>
</evidence>
<evidence type="ECO:0000259" key="5">
    <source>
        <dbReference type="Pfam" id="PF00496"/>
    </source>
</evidence>
<keyword evidence="7" id="KW-1185">Reference proteome</keyword>
<evidence type="ECO:0000256" key="4">
    <source>
        <dbReference type="SAM" id="SignalP"/>
    </source>
</evidence>
<dbReference type="Proteomes" id="UP001179614">
    <property type="component" value="Chromosome"/>
</dbReference>
<feature type="signal peptide" evidence="4">
    <location>
        <begin position="1"/>
        <end position="26"/>
    </location>
</feature>
<dbReference type="EMBL" id="CP089391">
    <property type="protein sequence ID" value="WBL77884.1"/>
    <property type="molecule type" value="Genomic_DNA"/>
</dbReference>
<accession>A0ABY7MHN6</accession>
<evidence type="ECO:0000256" key="3">
    <source>
        <dbReference type="ARBA" id="ARBA00022729"/>
    </source>
</evidence>
<keyword evidence="3 4" id="KW-0732">Signal</keyword>
<dbReference type="Pfam" id="PF00496">
    <property type="entry name" value="SBP_bac_5"/>
    <property type="match status" value="1"/>
</dbReference>
<dbReference type="InterPro" id="IPR000914">
    <property type="entry name" value="SBP_5_dom"/>
</dbReference>
<dbReference type="Gene3D" id="3.40.190.10">
    <property type="entry name" value="Periplasmic binding protein-like II"/>
    <property type="match status" value="1"/>
</dbReference>
<proteinExistence type="inferred from homology"/>
<evidence type="ECO:0000313" key="7">
    <source>
        <dbReference type="Proteomes" id="UP001179614"/>
    </source>
</evidence>
<dbReference type="PANTHER" id="PTHR30290">
    <property type="entry name" value="PERIPLASMIC BINDING COMPONENT OF ABC TRANSPORTER"/>
    <property type="match status" value="1"/>
</dbReference>
<organism evidence="6 7">
    <name type="scientific">Bradyrhizobium xenonodulans</name>
    <dbReference type="NCBI Taxonomy" id="2736875"/>
    <lineage>
        <taxon>Bacteria</taxon>
        <taxon>Pseudomonadati</taxon>
        <taxon>Pseudomonadota</taxon>
        <taxon>Alphaproteobacteria</taxon>
        <taxon>Hyphomicrobiales</taxon>
        <taxon>Nitrobacteraceae</taxon>
        <taxon>Bradyrhizobium</taxon>
    </lineage>
</organism>
<dbReference type="PANTHER" id="PTHR30290:SF38">
    <property type="entry name" value="D,D-DIPEPTIDE-BINDING PERIPLASMIC PROTEIN DDPA-RELATED"/>
    <property type="match status" value="1"/>
</dbReference>
<feature type="chain" id="PRO_5046330050" evidence="4">
    <location>
        <begin position="27"/>
        <end position="567"/>
    </location>
</feature>
<protein>
    <submittedName>
        <fullName evidence="6">ABC transporter substrate-binding protein</fullName>
    </submittedName>
</protein>
<feature type="domain" description="Solute-binding protein family 5" evidence="5">
    <location>
        <begin position="102"/>
        <end position="458"/>
    </location>
</feature>
<dbReference type="Gene3D" id="3.10.105.10">
    <property type="entry name" value="Dipeptide-binding Protein, Domain 3"/>
    <property type="match status" value="1"/>
</dbReference>
<evidence type="ECO:0000313" key="6">
    <source>
        <dbReference type="EMBL" id="WBL77884.1"/>
    </source>
</evidence>
<dbReference type="CDD" id="cd00995">
    <property type="entry name" value="PBP2_NikA_DppA_OppA_like"/>
    <property type="match status" value="1"/>
</dbReference>
<dbReference type="InterPro" id="IPR039424">
    <property type="entry name" value="SBP_5"/>
</dbReference>
<gene>
    <name evidence="6" type="ORF">I3J27_33700</name>
</gene>
<reference evidence="6" key="1">
    <citation type="submission" date="2021-12" db="EMBL/GenBank/DDBJ databases">
        <title>Bradyrhizobium xenonodulans sp. nov.</title>
        <authorList>
            <person name="Claassens R."/>
            <person name="Venter S.N."/>
            <person name="Beukes C.W."/>
            <person name="Stepkowski T."/>
            <person name="Steenkamp E.T."/>
        </authorList>
    </citation>
    <scope>NUCLEOTIDE SEQUENCE</scope>
    <source>
        <strain evidence="6">14AB</strain>
    </source>
</reference>
<evidence type="ECO:0000256" key="2">
    <source>
        <dbReference type="ARBA" id="ARBA00005695"/>
    </source>
</evidence>
<comment type="similarity">
    <text evidence="2">Belongs to the bacterial solute-binding protein 5 family.</text>
</comment>
<name>A0ABY7MHN6_9BRAD</name>
<sequence length="567" mass="64435">MHTKSLRSLACTGALGLLLAAGSASAQTNMETPKYGGTLEISTVYGSLSALSFDSYDWNWKHNHDTGQVYEQLFTADLSKAKSRGGPNGFTSDTYIPSNLIRGELAEKWEWLENPLRVKITLRQRVMFPEKTGVMAKRELVADDVVFSFKRLASSPKAQSGYFDHIKDVRAEGKYTVVFEMSKFNAEWDYRFGYGFYSGITPKEVVAAGAGDWKNLNGTGPFKLTDYVQGNSQTYEKNADYWDKETISGNEFKLPYVDKVEYRIIKDAATRATALRTGKLDIVEWMNWQDAEQLKKSTPSLKWNRWLSEGIFLSMRVDRKPFDDVRVRRALNMAVNKQEIIKSFYNGNAELFAYPQHPDYTGYFQSLEEQPASVRELFEYDPVTAKKLLAEAGYPNGFAFKTQVTSASQDQLDLLSLVAAYLEQVGVKLEIQPMEYAAFLSAMTTRTVTAGYFMSSGHVSPTTTIRKSFMTGQTWNPSQWSDPKLDERMEAAYQERDESKRQAALRAITTEILDKAPYIWLPTPYVYTAWWPWVKGYAGELRAGAVRPGPIYARIWIDQDLKKKMGY</sequence>